<name>A0A1B7XUB9_COLHI</name>
<gene>
    <name evidence="2" type="ORF">CH63R_12465</name>
</gene>
<evidence type="ECO:0000256" key="1">
    <source>
        <dbReference type="SAM" id="SignalP"/>
    </source>
</evidence>
<comment type="caution">
    <text evidence="2">The sequence shown here is derived from an EMBL/GenBank/DDBJ whole genome shotgun (WGS) entry which is preliminary data.</text>
</comment>
<proteinExistence type="predicted"/>
<dbReference type="VEuPathDB" id="FungiDB:CH63R_12465"/>
<dbReference type="Proteomes" id="UP000092177">
    <property type="component" value="Chromosome 9"/>
</dbReference>
<protein>
    <submittedName>
        <fullName evidence="2">Histidine permease</fullName>
    </submittedName>
</protein>
<feature type="chain" id="PRO_5008601095" evidence="1">
    <location>
        <begin position="18"/>
        <end position="180"/>
    </location>
</feature>
<organism evidence="2 3">
    <name type="scientific">Colletotrichum higginsianum (strain IMI 349063)</name>
    <name type="common">Crucifer anthracnose fungus</name>
    <dbReference type="NCBI Taxonomy" id="759273"/>
    <lineage>
        <taxon>Eukaryota</taxon>
        <taxon>Fungi</taxon>
        <taxon>Dikarya</taxon>
        <taxon>Ascomycota</taxon>
        <taxon>Pezizomycotina</taxon>
        <taxon>Sordariomycetes</taxon>
        <taxon>Hypocreomycetidae</taxon>
        <taxon>Glomerellales</taxon>
        <taxon>Glomerellaceae</taxon>
        <taxon>Colletotrichum</taxon>
        <taxon>Colletotrichum destructivum species complex</taxon>
    </lineage>
</organism>
<feature type="signal peptide" evidence="1">
    <location>
        <begin position="1"/>
        <end position="17"/>
    </location>
</feature>
<reference evidence="3" key="1">
    <citation type="journal article" date="2017" name="BMC Genomics">
        <title>Gapless genome assembly of Colletotrichum higginsianum reveals chromosome structure and association of transposable elements with secondary metabolite gene clusters.</title>
        <authorList>
            <person name="Dallery J.-F."/>
            <person name="Lapalu N."/>
            <person name="Zampounis A."/>
            <person name="Pigne S."/>
            <person name="Luyten I."/>
            <person name="Amselem J."/>
            <person name="Wittenberg A.H.J."/>
            <person name="Zhou S."/>
            <person name="de Queiroz M.V."/>
            <person name="Robin G.P."/>
            <person name="Auger A."/>
            <person name="Hainaut M."/>
            <person name="Henrissat B."/>
            <person name="Kim K.-T."/>
            <person name="Lee Y.-H."/>
            <person name="Lespinet O."/>
            <person name="Schwartz D.C."/>
            <person name="Thon M.R."/>
            <person name="O'Connell R.J."/>
        </authorList>
    </citation>
    <scope>NUCLEOTIDE SEQUENCE [LARGE SCALE GENOMIC DNA]</scope>
    <source>
        <strain evidence="3">IMI 349063</strain>
    </source>
</reference>
<evidence type="ECO:0000313" key="2">
    <source>
        <dbReference type="EMBL" id="OBR03338.1"/>
    </source>
</evidence>
<accession>A0A1B7XUB9</accession>
<dbReference type="EMBL" id="LTAN01000009">
    <property type="protein sequence ID" value="OBR03338.1"/>
    <property type="molecule type" value="Genomic_DNA"/>
</dbReference>
<dbReference type="GeneID" id="28871546"/>
<keyword evidence="1" id="KW-0732">Signal</keyword>
<dbReference type="RefSeq" id="XP_018151856.1">
    <property type="nucleotide sequence ID" value="XM_018307439.1"/>
</dbReference>
<evidence type="ECO:0000313" key="3">
    <source>
        <dbReference type="Proteomes" id="UP000092177"/>
    </source>
</evidence>
<dbReference type="AlphaFoldDB" id="A0A1B7XUB9"/>
<dbReference type="KEGG" id="chig:CH63R_12465"/>
<sequence length="180" mass="20612">MLWAITLLLALASCLTASEPLPQAQSRSCLGSLCFGKSKTKPIDVTIPDLESLINKDVYEGDEKIPLYTEIPLVTWKGSTRKRHLRYRAWRTETVTEDLDDKQKLEFMVYLELQVASRDNLWIHFNASYPTSKAEPGVNARRGWAPGNPSYSRRTIFTLRLPTRAGQIDYQFDGTWWRGS</sequence>
<keyword evidence="3" id="KW-1185">Reference proteome</keyword>